<name>W8P5Z2_9EURY</name>
<gene>
    <name evidence="1" type="ORF">BD01_1329</name>
</gene>
<dbReference type="GeneID" id="24957505"/>
<organism evidence="1 2">
    <name type="scientific">Thermococcus nautili</name>
    <dbReference type="NCBI Taxonomy" id="195522"/>
    <lineage>
        <taxon>Archaea</taxon>
        <taxon>Methanobacteriati</taxon>
        <taxon>Methanobacteriota</taxon>
        <taxon>Thermococci</taxon>
        <taxon>Thermococcales</taxon>
        <taxon>Thermococcaceae</taxon>
        <taxon>Thermococcus</taxon>
    </lineage>
</organism>
<dbReference type="AlphaFoldDB" id="W8P5Z2"/>
<dbReference type="Proteomes" id="UP000019434">
    <property type="component" value="Chromosome"/>
</dbReference>
<sequence>MEKSNVEFILDMAEELRRENVRFFFLDERWIDEGRDIDLCLHREDTEKFDKIARKMGFRFLSKFPPWKRFYVTYRSGDIILLDVHLGKYEGVSQEILGFGESYWLDPTRQVFYYIYRIGLGEPITKYEKYMKMHLPRVDFNRLEGYLRVYFRNSKELVDKLKGERFNELKPEHRLKHTLTRGLYFGRNTLFKTLRWFWRLFHPAPHVVFLGPNGSGKTTLAKAVVEVAKKGKFKPYYEYGGRYTFRCLKPLNWARSKAKKEAKNVETAVDGGRKKEIVRYNSRAIRLVIPFIYYIEYLLRTLCIYPKRLKYKLVVTDRWFYDLITSPNASKGLTRTLSKLLPKPTLVVYVYNDPDVLVERRKGLSRELIENQLRDFELMSNVFDLRVKSDSKERALEEVMNAIIERL</sequence>
<evidence type="ECO:0000313" key="1">
    <source>
        <dbReference type="EMBL" id="AHL22940.1"/>
    </source>
</evidence>
<keyword evidence="2" id="KW-1185">Reference proteome</keyword>
<dbReference type="STRING" id="195522.BD01_1329"/>
<dbReference type="SUPFAM" id="SSF52540">
    <property type="entry name" value="P-loop containing nucleoside triphosphate hydrolases"/>
    <property type="match status" value="2"/>
</dbReference>
<reference evidence="1 2" key="1">
    <citation type="submission" date="2014-02" db="EMBL/GenBank/DDBJ databases">
        <title>Genome Sequence of an Hyperthermophilic Archaeon, Thermococcus nautili 30-1, producing viral vesicles.</title>
        <authorList>
            <person name="Oberto J."/>
            <person name="Gaudin M."/>
            <person name="Cossu M."/>
            <person name="Gorlas A."/>
            <person name="Slesarev A."/>
            <person name="Marguet E."/>
            <person name="Forterre P."/>
        </authorList>
    </citation>
    <scope>NUCLEOTIDE SEQUENCE [LARGE SCALE GENOMIC DNA]</scope>
    <source>
        <strain evidence="1 2">30-1</strain>
    </source>
</reference>
<dbReference type="InterPro" id="IPR027417">
    <property type="entry name" value="P-loop_NTPase"/>
</dbReference>
<dbReference type="CDD" id="cd00267">
    <property type="entry name" value="ABC_ATPase"/>
    <property type="match status" value="1"/>
</dbReference>
<dbReference type="Gene3D" id="3.40.50.300">
    <property type="entry name" value="P-loop containing nucleotide triphosphate hydrolases"/>
    <property type="match status" value="1"/>
</dbReference>
<dbReference type="eggNOG" id="ENOG502N5AS">
    <property type="taxonomic scope" value="Archaea"/>
</dbReference>
<dbReference type="EMBL" id="CP007264">
    <property type="protein sequence ID" value="AHL22940.1"/>
    <property type="molecule type" value="Genomic_DNA"/>
</dbReference>
<accession>W8P5Z2</accession>
<evidence type="ECO:0000313" key="2">
    <source>
        <dbReference type="Proteomes" id="UP000019434"/>
    </source>
</evidence>
<dbReference type="KEGG" id="tnu:BD01_1329"/>
<dbReference type="HOGENOM" id="CLU_675473_0_0_2"/>
<dbReference type="RefSeq" id="WP_042691080.1">
    <property type="nucleotide sequence ID" value="NZ_CP007264.1"/>
</dbReference>
<protein>
    <submittedName>
        <fullName evidence="1">Uncharacterized protein</fullName>
    </submittedName>
</protein>
<proteinExistence type="predicted"/>